<feature type="compositionally biased region" description="Low complexity" evidence="1">
    <location>
        <begin position="94"/>
        <end position="105"/>
    </location>
</feature>
<feature type="transmembrane region" description="Helical" evidence="2">
    <location>
        <begin position="138"/>
        <end position="160"/>
    </location>
</feature>
<organism evidence="4 5">
    <name type="scientific">Ascoidea rubescens DSM 1968</name>
    <dbReference type="NCBI Taxonomy" id="1344418"/>
    <lineage>
        <taxon>Eukaryota</taxon>
        <taxon>Fungi</taxon>
        <taxon>Dikarya</taxon>
        <taxon>Ascomycota</taxon>
        <taxon>Saccharomycotina</taxon>
        <taxon>Saccharomycetes</taxon>
        <taxon>Ascoideaceae</taxon>
        <taxon>Ascoidea</taxon>
    </lineage>
</organism>
<name>A0A1D2VAT4_9ASCO</name>
<feature type="region of interest" description="Disordered" evidence="1">
    <location>
        <begin position="86"/>
        <end position="105"/>
    </location>
</feature>
<keyword evidence="5" id="KW-1185">Reference proteome</keyword>
<proteinExistence type="predicted"/>
<dbReference type="InParanoid" id="A0A1D2VAT4"/>
<dbReference type="RefSeq" id="XP_020045093.1">
    <property type="nucleotide sequence ID" value="XM_020188845.1"/>
</dbReference>
<dbReference type="FunCoup" id="A0A1D2VAT4">
    <property type="interactions" value="17"/>
</dbReference>
<dbReference type="GeneID" id="30962481"/>
<dbReference type="PANTHER" id="PTHR39405">
    <property type="entry name" value="DSC E3 UBIQUITIN LIGASE COMPLEX SUBUNIT 4"/>
    <property type="match status" value="1"/>
</dbReference>
<dbReference type="Pfam" id="PF08508">
    <property type="entry name" value="DUF1746"/>
    <property type="match status" value="1"/>
</dbReference>
<feature type="region of interest" description="Disordered" evidence="1">
    <location>
        <begin position="227"/>
        <end position="262"/>
    </location>
</feature>
<dbReference type="InterPro" id="IPR038967">
    <property type="entry name" value="Dsc4-like"/>
</dbReference>
<dbReference type="PANTHER" id="PTHR39405:SF1">
    <property type="entry name" value="DSC E3 UBIQUITIN LIGASE COMPLEX SUBUNIT 4"/>
    <property type="match status" value="1"/>
</dbReference>
<gene>
    <name evidence="4" type="ORF">ASCRUDRAFT_116647</name>
</gene>
<evidence type="ECO:0000256" key="1">
    <source>
        <dbReference type="SAM" id="MobiDB-lite"/>
    </source>
</evidence>
<dbReference type="InterPro" id="IPR013715">
    <property type="entry name" value="DUF1746"/>
</dbReference>
<keyword evidence="2" id="KW-0812">Transmembrane</keyword>
<keyword evidence="2" id="KW-1133">Transmembrane helix</keyword>
<dbReference type="Proteomes" id="UP000095038">
    <property type="component" value="Unassembled WGS sequence"/>
</dbReference>
<evidence type="ECO:0000313" key="5">
    <source>
        <dbReference type="Proteomes" id="UP000095038"/>
    </source>
</evidence>
<feature type="compositionally biased region" description="Low complexity" evidence="1">
    <location>
        <begin position="229"/>
        <end position="253"/>
    </location>
</feature>
<dbReference type="GO" id="GO:0032933">
    <property type="term" value="P:SREBP signaling pathway"/>
    <property type="evidence" value="ECO:0007669"/>
    <property type="project" value="InterPro"/>
</dbReference>
<accession>A0A1D2VAT4</accession>
<dbReference type="GO" id="GO:0005783">
    <property type="term" value="C:endoplasmic reticulum"/>
    <property type="evidence" value="ECO:0007669"/>
    <property type="project" value="TreeGrafter"/>
</dbReference>
<dbReference type="STRING" id="1344418.A0A1D2VAT4"/>
<feature type="region of interest" description="Disordered" evidence="1">
    <location>
        <begin position="315"/>
        <end position="336"/>
    </location>
</feature>
<keyword evidence="2" id="KW-0472">Membrane</keyword>
<feature type="transmembrane region" description="Helical" evidence="2">
    <location>
        <begin position="47"/>
        <end position="72"/>
    </location>
</feature>
<evidence type="ECO:0000259" key="3">
    <source>
        <dbReference type="Pfam" id="PF08508"/>
    </source>
</evidence>
<dbReference type="EMBL" id="KV454489">
    <property type="protein sequence ID" value="ODV58786.1"/>
    <property type="molecule type" value="Genomic_DNA"/>
</dbReference>
<dbReference type="AlphaFoldDB" id="A0A1D2VAT4"/>
<dbReference type="GO" id="GO:0044695">
    <property type="term" value="C:Dsc E3 ubiquitin ligase complex"/>
    <property type="evidence" value="ECO:0007669"/>
    <property type="project" value="InterPro"/>
</dbReference>
<feature type="domain" description="DUF1746" evidence="3">
    <location>
        <begin position="44"/>
        <end position="210"/>
    </location>
</feature>
<sequence>MELGVSDMDSDELQNQISSEEIEKNDARILKEKKKAFLKDLKQNLDLLTYCTIIFVFLLDSSLLTLITRSLLQFLLSRPIPKDLVSTPSGGNRSGRNTSTSATNTTNNVNISVTVIGTSNSSSSLSGRKITINNMKMIVKGMMITMFALNLQVIVIRIFLTRNGYFENGMNIVSNYLYGSLILQIIGENLTHTKIYYIFYDIIIIFLQILKISIFYDEVEKKDVNNTKNSINSDRANNRNNNNGSDNNDHINNTENRHDNDISFSSSNSINNLLTSTIIENDLVPNYERDGYTGNISIINLKPFKVVKEIWRLRSDESDEESGDSDNDNDNDNENGNFLNNDLGFIHRRIHVPGSFV</sequence>
<evidence type="ECO:0000313" key="4">
    <source>
        <dbReference type="EMBL" id="ODV58786.1"/>
    </source>
</evidence>
<feature type="compositionally biased region" description="Acidic residues" evidence="1">
    <location>
        <begin position="317"/>
        <end position="333"/>
    </location>
</feature>
<feature type="transmembrane region" description="Helical" evidence="2">
    <location>
        <begin position="197"/>
        <end position="216"/>
    </location>
</feature>
<evidence type="ECO:0000256" key="2">
    <source>
        <dbReference type="SAM" id="Phobius"/>
    </source>
</evidence>
<protein>
    <recommendedName>
        <fullName evidence="3">DUF1746 domain-containing protein</fullName>
    </recommendedName>
</protein>
<reference evidence="5" key="1">
    <citation type="submission" date="2016-05" db="EMBL/GenBank/DDBJ databases">
        <title>Comparative genomics of biotechnologically important yeasts.</title>
        <authorList>
            <consortium name="DOE Joint Genome Institute"/>
            <person name="Riley R."/>
            <person name="Haridas S."/>
            <person name="Wolfe K.H."/>
            <person name="Lopes M.R."/>
            <person name="Hittinger C.T."/>
            <person name="Goker M."/>
            <person name="Salamov A."/>
            <person name="Wisecaver J."/>
            <person name="Long T.M."/>
            <person name="Aerts A.L."/>
            <person name="Barry K."/>
            <person name="Choi C."/>
            <person name="Clum A."/>
            <person name="Coughlan A.Y."/>
            <person name="Deshpande S."/>
            <person name="Douglass A.P."/>
            <person name="Hanson S.J."/>
            <person name="Klenk H.-P."/>
            <person name="Labutti K."/>
            <person name="Lapidus A."/>
            <person name="Lindquist E."/>
            <person name="Lipzen A."/>
            <person name="Meier-Kolthoff J.P."/>
            <person name="Ohm R.A."/>
            <person name="Otillar R.P."/>
            <person name="Pangilinan J."/>
            <person name="Peng Y."/>
            <person name="Rokas A."/>
            <person name="Rosa C.A."/>
            <person name="Scheuner C."/>
            <person name="Sibirny A.A."/>
            <person name="Slot J.C."/>
            <person name="Stielow J.B."/>
            <person name="Sun H."/>
            <person name="Kurtzman C.P."/>
            <person name="Blackwell M."/>
            <person name="Grigoriev I.V."/>
            <person name="Jeffries T.W."/>
        </authorList>
    </citation>
    <scope>NUCLEOTIDE SEQUENCE [LARGE SCALE GENOMIC DNA]</scope>
    <source>
        <strain evidence="5">DSM 1968</strain>
    </source>
</reference>